<evidence type="ECO:0000313" key="2">
    <source>
        <dbReference type="EMBL" id="GAA2629703.1"/>
    </source>
</evidence>
<dbReference type="RefSeq" id="WP_344389162.1">
    <property type="nucleotide sequence ID" value="NZ_BAAASJ010000022.1"/>
</dbReference>
<dbReference type="Proteomes" id="UP001500151">
    <property type="component" value="Unassembled WGS sequence"/>
</dbReference>
<comment type="caution">
    <text evidence="2">The sequence shown here is derived from an EMBL/GenBank/DDBJ whole genome shotgun (WGS) entry which is preliminary data.</text>
</comment>
<evidence type="ECO:0000313" key="3">
    <source>
        <dbReference type="Proteomes" id="UP001500151"/>
    </source>
</evidence>
<name>A0ABP6D0R5_9ACTN</name>
<sequence>MYHFVLVAWHGQTTEGRPVDREHFFTVRVARADAIVGPMPELRSTPRQATAAANGEHARLTLGQPGMERLHTP</sequence>
<keyword evidence="3" id="KW-1185">Reference proteome</keyword>
<organism evidence="2 3">
    <name type="scientific">Streptomyces vastus</name>
    <dbReference type="NCBI Taxonomy" id="285451"/>
    <lineage>
        <taxon>Bacteria</taxon>
        <taxon>Bacillati</taxon>
        <taxon>Actinomycetota</taxon>
        <taxon>Actinomycetes</taxon>
        <taxon>Kitasatosporales</taxon>
        <taxon>Streptomycetaceae</taxon>
        <taxon>Streptomyces</taxon>
    </lineage>
</organism>
<gene>
    <name evidence="2" type="ORF">GCM10010307_20750</name>
</gene>
<protein>
    <submittedName>
        <fullName evidence="2">Uncharacterized protein</fullName>
    </submittedName>
</protein>
<proteinExistence type="predicted"/>
<dbReference type="EMBL" id="BAAASJ010000022">
    <property type="protein sequence ID" value="GAA2629703.1"/>
    <property type="molecule type" value="Genomic_DNA"/>
</dbReference>
<feature type="region of interest" description="Disordered" evidence="1">
    <location>
        <begin position="47"/>
        <end position="73"/>
    </location>
</feature>
<evidence type="ECO:0000256" key="1">
    <source>
        <dbReference type="SAM" id="MobiDB-lite"/>
    </source>
</evidence>
<reference evidence="3" key="1">
    <citation type="journal article" date="2019" name="Int. J. Syst. Evol. Microbiol.">
        <title>The Global Catalogue of Microorganisms (GCM) 10K type strain sequencing project: providing services to taxonomists for standard genome sequencing and annotation.</title>
        <authorList>
            <consortium name="The Broad Institute Genomics Platform"/>
            <consortium name="The Broad Institute Genome Sequencing Center for Infectious Disease"/>
            <person name="Wu L."/>
            <person name="Ma J."/>
        </authorList>
    </citation>
    <scope>NUCLEOTIDE SEQUENCE [LARGE SCALE GENOMIC DNA]</scope>
    <source>
        <strain evidence="3">JCM 4524</strain>
    </source>
</reference>
<accession>A0ABP6D0R5</accession>